<gene>
    <name evidence="1" type="ORF">S03H2_69199</name>
</gene>
<organism evidence="1">
    <name type="scientific">marine sediment metagenome</name>
    <dbReference type="NCBI Taxonomy" id="412755"/>
    <lineage>
        <taxon>unclassified sequences</taxon>
        <taxon>metagenomes</taxon>
        <taxon>ecological metagenomes</taxon>
    </lineage>
</organism>
<feature type="non-terminal residue" evidence="1">
    <location>
        <position position="1"/>
    </location>
</feature>
<evidence type="ECO:0000313" key="1">
    <source>
        <dbReference type="EMBL" id="GAH95453.1"/>
    </source>
</evidence>
<dbReference type="EMBL" id="BARU01045663">
    <property type="protein sequence ID" value="GAH95453.1"/>
    <property type="molecule type" value="Genomic_DNA"/>
</dbReference>
<comment type="caution">
    <text evidence="1">The sequence shown here is derived from an EMBL/GenBank/DDBJ whole genome shotgun (WGS) entry which is preliminary data.</text>
</comment>
<reference evidence="1" key="1">
    <citation type="journal article" date="2014" name="Front. Microbiol.">
        <title>High frequency of phylogenetically diverse reductive dehalogenase-homologous genes in deep subseafloor sedimentary metagenomes.</title>
        <authorList>
            <person name="Kawai M."/>
            <person name="Futagami T."/>
            <person name="Toyoda A."/>
            <person name="Takaki Y."/>
            <person name="Nishi S."/>
            <person name="Hori S."/>
            <person name="Arai W."/>
            <person name="Tsubouchi T."/>
            <person name="Morono Y."/>
            <person name="Uchiyama I."/>
            <person name="Ito T."/>
            <person name="Fujiyama A."/>
            <person name="Inagaki F."/>
            <person name="Takami H."/>
        </authorList>
    </citation>
    <scope>NUCLEOTIDE SEQUENCE</scope>
    <source>
        <strain evidence="1">Expedition CK06-06</strain>
    </source>
</reference>
<name>X1LMX4_9ZZZZ</name>
<sequence length="145" mass="16907">APHQARDKKYYARVGGKSRPIGHRLVMDIVGRSQNPKMKLLFWFEKDEEEKIVSLYLFCQNSGKVYAQYVNGFLYLPANIRSNKDDEKESLNNVEYSRIYFSNIHKDLVNYKGGMPSIPLLSDGQLDEIFPQHERNTFYLVLDVV</sequence>
<protein>
    <submittedName>
        <fullName evidence="1">Uncharacterized protein</fullName>
    </submittedName>
</protein>
<accession>X1LMX4</accession>
<dbReference type="AlphaFoldDB" id="X1LMX4"/>
<feature type="non-terminal residue" evidence="1">
    <location>
        <position position="145"/>
    </location>
</feature>
<proteinExistence type="predicted"/>